<reference evidence="2" key="2">
    <citation type="submission" date="2015-01" db="EMBL/GenBank/DDBJ databases">
        <title>Evolutionary Origins and Diversification of the Mycorrhizal Mutualists.</title>
        <authorList>
            <consortium name="DOE Joint Genome Institute"/>
            <consortium name="Mycorrhizal Genomics Consortium"/>
            <person name="Kohler A."/>
            <person name="Kuo A."/>
            <person name="Nagy L.G."/>
            <person name="Floudas D."/>
            <person name="Copeland A."/>
            <person name="Barry K.W."/>
            <person name="Cichocki N."/>
            <person name="Veneault-Fourrey C."/>
            <person name="LaButti K."/>
            <person name="Lindquist E.A."/>
            <person name="Lipzen A."/>
            <person name="Lundell T."/>
            <person name="Morin E."/>
            <person name="Murat C."/>
            <person name="Riley R."/>
            <person name="Ohm R."/>
            <person name="Sun H."/>
            <person name="Tunlid A."/>
            <person name="Henrissat B."/>
            <person name="Grigoriev I.V."/>
            <person name="Hibbett D.S."/>
            <person name="Martin F."/>
        </authorList>
    </citation>
    <scope>NUCLEOTIDE SEQUENCE [LARGE SCALE GENOMIC DNA]</scope>
    <source>
        <strain evidence="2">UH-Slu-Lm8-n1</strain>
    </source>
</reference>
<name>A0A0D0BLB3_9AGAM</name>
<evidence type="ECO:0000313" key="2">
    <source>
        <dbReference type="Proteomes" id="UP000054485"/>
    </source>
</evidence>
<evidence type="ECO:0000313" key="1">
    <source>
        <dbReference type="EMBL" id="KIK44053.1"/>
    </source>
</evidence>
<dbReference type="AlphaFoldDB" id="A0A0D0BLB3"/>
<reference evidence="1 2" key="1">
    <citation type="submission" date="2014-04" db="EMBL/GenBank/DDBJ databases">
        <authorList>
            <consortium name="DOE Joint Genome Institute"/>
            <person name="Kuo A."/>
            <person name="Ruytinx J."/>
            <person name="Rineau F."/>
            <person name="Colpaert J."/>
            <person name="Kohler A."/>
            <person name="Nagy L.G."/>
            <person name="Floudas D."/>
            <person name="Copeland A."/>
            <person name="Barry K.W."/>
            <person name="Cichocki N."/>
            <person name="Veneault-Fourrey C."/>
            <person name="LaButti K."/>
            <person name="Lindquist E.A."/>
            <person name="Lipzen A."/>
            <person name="Lundell T."/>
            <person name="Morin E."/>
            <person name="Murat C."/>
            <person name="Sun H."/>
            <person name="Tunlid A."/>
            <person name="Henrissat B."/>
            <person name="Grigoriev I.V."/>
            <person name="Hibbett D.S."/>
            <person name="Martin F."/>
            <person name="Nordberg H.P."/>
            <person name="Cantor M.N."/>
            <person name="Hua S.X."/>
        </authorList>
    </citation>
    <scope>NUCLEOTIDE SEQUENCE [LARGE SCALE GENOMIC DNA]</scope>
    <source>
        <strain evidence="1 2">UH-Slu-Lm8-n1</strain>
    </source>
</reference>
<dbReference type="Proteomes" id="UP000054485">
    <property type="component" value="Unassembled WGS sequence"/>
</dbReference>
<keyword evidence="2" id="KW-1185">Reference proteome</keyword>
<dbReference type="HOGENOM" id="CLU_2238395_0_0_1"/>
<sequence>MKCADSDLGTAVLTGRPRSKLARLCLKVHHDHDSYLLSKLQITRPCSVEPVFDRQAVTYKYMLRGPLYIGEPTPTGTRSRTVANHRPNRSLVGDVSAQIDLLFLF</sequence>
<accession>A0A0D0BLB3</accession>
<proteinExistence type="predicted"/>
<protein>
    <submittedName>
        <fullName evidence="1">Uncharacterized protein</fullName>
    </submittedName>
</protein>
<dbReference type="InParanoid" id="A0A0D0BLB3"/>
<gene>
    <name evidence="1" type="ORF">CY34DRAFT_803065</name>
</gene>
<organism evidence="1 2">
    <name type="scientific">Suillus luteus UH-Slu-Lm8-n1</name>
    <dbReference type="NCBI Taxonomy" id="930992"/>
    <lineage>
        <taxon>Eukaryota</taxon>
        <taxon>Fungi</taxon>
        <taxon>Dikarya</taxon>
        <taxon>Basidiomycota</taxon>
        <taxon>Agaricomycotina</taxon>
        <taxon>Agaricomycetes</taxon>
        <taxon>Agaricomycetidae</taxon>
        <taxon>Boletales</taxon>
        <taxon>Suillineae</taxon>
        <taxon>Suillaceae</taxon>
        <taxon>Suillus</taxon>
    </lineage>
</organism>
<dbReference type="EMBL" id="KN835198">
    <property type="protein sequence ID" value="KIK44053.1"/>
    <property type="molecule type" value="Genomic_DNA"/>
</dbReference>